<evidence type="ECO:0000313" key="1">
    <source>
        <dbReference type="EMBL" id="ABU58603.1"/>
    </source>
</evidence>
<reference evidence="1 2" key="1">
    <citation type="submission" date="2007-08" db="EMBL/GenBank/DDBJ databases">
        <title>Complete sequence of Roseiflexus castenholzii DSM 13941.</title>
        <authorList>
            <consortium name="US DOE Joint Genome Institute"/>
            <person name="Copeland A."/>
            <person name="Lucas S."/>
            <person name="Lapidus A."/>
            <person name="Barry K."/>
            <person name="Glavina del Rio T."/>
            <person name="Dalin E."/>
            <person name="Tice H."/>
            <person name="Pitluck S."/>
            <person name="Thompson L.S."/>
            <person name="Brettin T."/>
            <person name="Bruce D."/>
            <person name="Detter J.C."/>
            <person name="Han C."/>
            <person name="Tapia R."/>
            <person name="Schmutz J."/>
            <person name="Larimer F."/>
            <person name="Land M."/>
            <person name="Hauser L."/>
            <person name="Kyrpides N."/>
            <person name="Mikhailova N."/>
            <person name="Bryant D.A."/>
            <person name="Hanada S."/>
            <person name="Tsukatani Y."/>
            <person name="Richardson P."/>
        </authorList>
    </citation>
    <scope>NUCLEOTIDE SEQUENCE [LARGE SCALE GENOMIC DNA]</scope>
    <source>
        <strain evidence="2">DSM 13941 / HLO8</strain>
    </source>
</reference>
<dbReference type="GO" id="GO:0006598">
    <property type="term" value="P:polyamine catabolic process"/>
    <property type="evidence" value="ECO:0007669"/>
    <property type="project" value="TreeGrafter"/>
</dbReference>
<keyword evidence="2" id="KW-1185">Reference proteome</keyword>
<evidence type="ECO:0000313" key="2">
    <source>
        <dbReference type="Proteomes" id="UP000000263"/>
    </source>
</evidence>
<dbReference type="KEGG" id="rca:Rcas_2523"/>
<dbReference type="FunFam" id="3.40.50.880:FF:000030">
    <property type="entry name" value="Gamma-glutamyl-gamma-aminobutyrate hydrolase PuuD"/>
    <property type="match status" value="1"/>
</dbReference>
<dbReference type="Gene3D" id="3.40.50.880">
    <property type="match status" value="1"/>
</dbReference>
<dbReference type="InterPro" id="IPR044668">
    <property type="entry name" value="PuuD-like"/>
</dbReference>
<accession>A7NM48</accession>
<dbReference type="SUPFAM" id="SSF52317">
    <property type="entry name" value="Class I glutamine amidotransferase-like"/>
    <property type="match status" value="1"/>
</dbReference>
<dbReference type="AlphaFoldDB" id="A7NM48"/>
<name>A7NM48_ROSCS</name>
<dbReference type="InterPro" id="IPR011697">
    <property type="entry name" value="Peptidase_C26"/>
</dbReference>
<proteinExistence type="predicted"/>
<dbReference type="PANTHER" id="PTHR43235">
    <property type="entry name" value="GLUTAMINE AMIDOTRANSFERASE PB2B2.05-RELATED"/>
    <property type="match status" value="1"/>
</dbReference>
<protein>
    <submittedName>
        <fullName evidence="1">Peptidase C26</fullName>
    </submittedName>
</protein>
<dbReference type="Pfam" id="PF07722">
    <property type="entry name" value="Peptidase_C26"/>
    <property type="match status" value="1"/>
</dbReference>
<dbReference type="RefSeq" id="WP_012121027.1">
    <property type="nucleotide sequence ID" value="NC_009767.1"/>
</dbReference>
<dbReference type="HOGENOM" id="CLU_030756_2_0_0"/>
<dbReference type="GO" id="GO:0005829">
    <property type="term" value="C:cytosol"/>
    <property type="evidence" value="ECO:0007669"/>
    <property type="project" value="TreeGrafter"/>
</dbReference>
<dbReference type="Proteomes" id="UP000000263">
    <property type="component" value="Chromosome"/>
</dbReference>
<sequence>MSLSTRPTIGVVGALFERRNASTISGIGRSYLAAVEAGGGIPLLIHLTEDDDVVDMHYQRCNALLFCGGGDIAPVHYGQTPHPLLGPIEELRDRVELRLARRAVVDRKPVLGICRGIQLLNVALGGTLYQDINDELPGTLDHRESSQRNDRASLAHSLTLEHDSWLAEILGATTIAVNTLHHQAVRDVAPDLRVVGHAPDGVIEAVEGTGNSFIVGVQCHPEELWQSAEPRWQRLFTGFVAQVASIAGRTPG</sequence>
<dbReference type="eggNOG" id="COG2071">
    <property type="taxonomic scope" value="Bacteria"/>
</dbReference>
<dbReference type="PROSITE" id="PS51273">
    <property type="entry name" value="GATASE_TYPE_1"/>
    <property type="match status" value="1"/>
</dbReference>
<gene>
    <name evidence="1" type="ordered locus">Rcas_2523</name>
</gene>
<dbReference type="InterPro" id="IPR029062">
    <property type="entry name" value="Class_I_gatase-like"/>
</dbReference>
<dbReference type="GO" id="GO:0033969">
    <property type="term" value="F:gamma-glutamyl-gamma-aminobutyrate hydrolase activity"/>
    <property type="evidence" value="ECO:0007669"/>
    <property type="project" value="TreeGrafter"/>
</dbReference>
<dbReference type="EMBL" id="CP000804">
    <property type="protein sequence ID" value="ABU58603.1"/>
    <property type="molecule type" value="Genomic_DNA"/>
</dbReference>
<dbReference type="PANTHER" id="PTHR43235:SF1">
    <property type="entry name" value="GLUTAMINE AMIDOTRANSFERASE PB2B2.05-RELATED"/>
    <property type="match status" value="1"/>
</dbReference>
<dbReference type="OrthoDB" id="9813383at2"/>
<organism evidence="1 2">
    <name type="scientific">Roseiflexus castenholzii (strain DSM 13941 / HLO8)</name>
    <dbReference type="NCBI Taxonomy" id="383372"/>
    <lineage>
        <taxon>Bacteria</taxon>
        <taxon>Bacillati</taxon>
        <taxon>Chloroflexota</taxon>
        <taxon>Chloroflexia</taxon>
        <taxon>Chloroflexales</taxon>
        <taxon>Roseiflexineae</taxon>
        <taxon>Roseiflexaceae</taxon>
        <taxon>Roseiflexus</taxon>
    </lineage>
</organism>
<dbReference type="STRING" id="383372.Rcas_2523"/>
<dbReference type="CDD" id="cd01745">
    <property type="entry name" value="GATase1_2"/>
    <property type="match status" value="1"/>
</dbReference>